<reference evidence="3 4" key="1">
    <citation type="journal article" date="2009" name="Nature">
        <title>Evolution of pathogenicity and sexual reproduction in eight Candida genomes.</title>
        <authorList>
            <person name="Butler G."/>
            <person name="Rasmussen M.D."/>
            <person name="Lin M.F."/>
            <person name="Santos M.A."/>
            <person name="Sakthikumar S."/>
            <person name="Munro C.A."/>
            <person name="Rheinbay E."/>
            <person name="Grabherr M."/>
            <person name="Forche A."/>
            <person name="Reedy J.L."/>
            <person name="Agrafioti I."/>
            <person name="Arnaud M.B."/>
            <person name="Bates S."/>
            <person name="Brown A.J."/>
            <person name="Brunke S."/>
            <person name="Costanzo M.C."/>
            <person name="Fitzpatrick D.A."/>
            <person name="de Groot P.W."/>
            <person name="Harris D."/>
            <person name="Hoyer L.L."/>
            <person name="Hube B."/>
            <person name="Klis F.M."/>
            <person name="Kodira C."/>
            <person name="Lennard N."/>
            <person name="Logue M.E."/>
            <person name="Martin R."/>
            <person name="Neiman A.M."/>
            <person name="Nikolaou E."/>
            <person name="Quail M.A."/>
            <person name="Quinn J."/>
            <person name="Santos M.C."/>
            <person name="Schmitzberger F.F."/>
            <person name="Sherlock G."/>
            <person name="Shah P."/>
            <person name="Silverstein K.A."/>
            <person name="Skrzypek M.S."/>
            <person name="Soll D."/>
            <person name="Staggs R."/>
            <person name="Stansfield I."/>
            <person name="Stumpf M.P."/>
            <person name="Sudbery P.E."/>
            <person name="Srikantha T."/>
            <person name="Zeng Q."/>
            <person name="Berman J."/>
            <person name="Berriman M."/>
            <person name="Heitman J."/>
            <person name="Gow N.A."/>
            <person name="Lorenz M.C."/>
            <person name="Birren B.W."/>
            <person name="Kellis M."/>
            <person name="Cuomo C.A."/>
        </authorList>
    </citation>
    <scope>NUCLEOTIDE SEQUENCE [LARGE SCALE GENOMIC DNA]</scope>
    <source>
        <strain evidence="4">ATCC MYA-3404 / T1</strain>
    </source>
</reference>
<dbReference type="VEuPathDB" id="FungiDB:CTRG_00915"/>
<feature type="coiled-coil region" evidence="1">
    <location>
        <begin position="168"/>
        <end position="209"/>
    </location>
</feature>
<keyword evidence="1" id="KW-0175">Coiled coil</keyword>
<dbReference type="OrthoDB" id="4084459at2759"/>
<protein>
    <submittedName>
        <fullName evidence="3">Uncharacterized protein</fullName>
    </submittedName>
</protein>
<dbReference type="eggNOG" id="ENOG502T44W">
    <property type="taxonomic scope" value="Eukaryota"/>
</dbReference>
<dbReference type="KEGG" id="ctp:CTRG_00915"/>
<feature type="region of interest" description="Disordered" evidence="2">
    <location>
        <begin position="58"/>
        <end position="78"/>
    </location>
</feature>
<feature type="compositionally biased region" description="Low complexity" evidence="2">
    <location>
        <begin position="62"/>
        <end position="78"/>
    </location>
</feature>
<keyword evidence="4" id="KW-1185">Reference proteome</keyword>
<dbReference type="Proteomes" id="UP000002037">
    <property type="component" value="Unassembled WGS sequence"/>
</dbReference>
<sequence length="250" mass="29689">MTVNSKKHSRSDDNDDEEYIDMSGKRVKLQMNDLSIEDKRPVKTRRYEINPKLHLFDNSTRSSSSSSSSSSSVPLKNTSSYTSSNLTSKLNGILADHFQQVLHSGLQVIRWYNYRFVVIYRYKRWFVKLWNRFVKKYNEKNKVYIRPFASMEQILKLIQDNLISWNDLSNIIAQENELEIKRLALKEEIRNSNKKFEQINDENEALKDIHYNYWDNLNFDKDLDMLDVSDDVELLDSRIPYGRDDSSMEF</sequence>
<dbReference type="AlphaFoldDB" id="C5M4C5"/>
<gene>
    <name evidence="3" type="ORF">CTRG_00915</name>
</gene>
<dbReference type="HOGENOM" id="CLU_091745_0_0_1"/>
<dbReference type="GeneID" id="8302194"/>
<evidence type="ECO:0000256" key="1">
    <source>
        <dbReference type="SAM" id="Coils"/>
    </source>
</evidence>
<name>C5M4C5_CANTT</name>
<evidence type="ECO:0000256" key="2">
    <source>
        <dbReference type="SAM" id="MobiDB-lite"/>
    </source>
</evidence>
<feature type="region of interest" description="Disordered" evidence="2">
    <location>
        <begin position="1"/>
        <end position="23"/>
    </location>
</feature>
<organism evidence="3 4">
    <name type="scientific">Candida tropicalis (strain ATCC MYA-3404 / T1)</name>
    <name type="common">Yeast</name>
    <dbReference type="NCBI Taxonomy" id="294747"/>
    <lineage>
        <taxon>Eukaryota</taxon>
        <taxon>Fungi</taxon>
        <taxon>Dikarya</taxon>
        <taxon>Ascomycota</taxon>
        <taxon>Saccharomycotina</taxon>
        <taxon>Pichiomycetes</taxon>
        <taxon>Debaryomycetaceae</taxon>
        <taxon>Candida/Lodderomyces clade</taxon>
        <taxon>Candida</taxon>
    </lineage>
</organism>
<dbReference type="EMBL" id="GG692395">
    <property type="protein sequence ID" value="EER36175.1"/>
    <property type="molecule type" value="Genomic_DNA"/>
</dbReference>
<evidence type="ECO:0000313" key="4">
    <source>
        <dbReference type="Proteomes" id="UP000002037"/>
    </source>
</evidence>
<dbReference type="RefSeq" id="XP_002546133.1">
    <property type="nucleotide sequence ID" value="XM_002546087.1"/>
</dbReference>
<evidence type="ECO:0000313" key="3">
    <source>
        <dbReference type="EMBL" id="EER36175.1"/>
    </source>
</evidence>
<proteinExistence type="predicted"/>
<accession>C5M4C5</accession>